<dbReference type="PROSITE" id="PS50109">
    <property type="entry name" value="HIS_KIN"/>
    <property type="match status" value="1"/>
</dbReference>
<dbReference type="Pfam" id="PF13188">
    <property type="entry name" value="PAS_8"/>
    <property type="match status" value="1"/>
</dbReference>
<evidence type="ECO:0000256" key="8">
    <source>
        <dbReference type="ARBA" id="ARBA00023012"/>
    </source>
</evidence>
<sequence length="533" mass="61120">MLEHEINNAIFQNTPVGICYVRKRIIIKCNPHFEKLFRYDRKELDGKSVSILYPDYYTYRIIGEKDRSFFKNNDNAFYIAERPMVRKDGTYIWCVISGRIIDRNRPNLGVIWVLQDISDHKNLEEKLKANVEKLEIIVAERTAELTKHVNNLNQEIITRKKAEQIANESERKYRMLFNMLPIGISITAQDGQILEANQGFKKLVGKNTRLTNWQKLARDFFSADGTKIPKSNLPWLNKDYQNDHIDCVEVGMRIKNDGKRHWLSVSSSILPLQDQQVLVAAFFDITYRKKIEELERLRLAELTRLARIDSTSEMGAALAHQMGQPLVSALNYLLGCQLRLQNVKGVDEISDSVGLAIKHLEQAGQILGRVRDFVSKHKPDKTYTNINHLIDDIINFLDFDIRRNNINVKKSLATNLPLVPLCKIEIEQVLFNLLKNSIEAVRGMPNESRIIIVSSELNNKNAIQVKVQDHGEGMEKGIAKQVFEPYFSTKPNGMGIGLTICRSIIESHEGDLTYSRAGKKGSIFRFTLPIPQE</sequence>
<gene>
    <name evidence="11" type="primary">tdiS</name>
    <name evidence="11" type="ORF">GTOL_10099</name>
</gene>
<feature type="domain" description="Histidine kinase" evidence="9">
    <location>
        <begin position="317"/>
        <end position="532"/>
    </location>
</feature>
<keyword evidence="5" id="KW-0547">Nucleotide-binding</keyword>
<dbReference type="InterPro" id="IPR003594">
    <property type="entry name" value="HATPase_dom"/>
</dbReference>
<protein>
    <recommendedName>
        <fullName evidence="2">histidine kinase</fullName>
        <ecNumber evidence="2">2.7.13.3</ecNumber>
    </recommendedName>
</protein>
<evidence type="ECO:0000259" key="10">
    <source>
        <dbReference type="PROSITE" id="PS50113"/>
    </source>
</evidence>
<accession>A0A916NGI0</accession>
<reference evidence="11" key="1">
    <citation type="submission" date="2021-04" db="EMBL/GenBank/DDBJ databases">
        <authorList>
            <person name="Hornung B."/>
        </authorList>
    </citation>
    <scope>NUCLEOTIDE SEQUENCE</scope>
    <source>
        <strain evidence="11">G5G6</strain>
    </source>
</reference>
<keyword evidence="7" id="KW-0067">ATP-binding</keyword>
<evidence type="ECO:0000256" key="1">
    <source>
        <dbReference type="ARBA" id="ARBA00000085"/>
    </source>
</evidence>
<dbReference type="Pfam" id="PF13426">
    <property type="entry name" value="PAS_9"/>
    <property type="match status" value="1"/>
</dbReference>
<dbReference type="GO" id="GO:0005524">
    <property type="term" value="F:ATP binding"/>
    <property type="evidence" value="ECO:0007669"/>
    <property type="project" value="UniProtKB-KW"/>
</dbReference>
<dbReference type="EMBL" id="CAJQUM010000001">
    <property type="protein sequence ID" value="CAG4882217.1"/>
    <property type="molecule type" value="Genomic_DNA"/>
</dbReference>
<comment type="caution">
    <text evidence="11">The sequence shown here is derived from an EMBL/GenBank/DDBJ whole genome shotgun (WGS) entry which is preliminary data.</text>
</comment>
<keyword evidence="3" id="KW-0597">Phosphoprotein</keyword>
<dbReference type="AlphaFoldDB" id="A0A916NGI0"/>
<keyword evidence="6" id="KW-0418">Kinase</keyword>
<evidence type="ECO:0000256" key="7">
    <source>
        <dbReference type="ARBA" id="ARBA00022840"/>
    </source>
</evidence>
<dbReference type="EC" id="2.7.13.3" evidence="2"/>
<dbReference type="PANTHER" id="PTHR43065">
    <property type="entry name" value="SENSOR HISTIDINE KINASE"/>
    <property type="match status" value="1"/>
</dbReference>
<proteinExistence type="predicted"/>
<evidence type="ECO:0000256" key="2">
    <source>
        <dbReference type="ARBA" id="ARBA00012438"/>
    </source>
</evidence>
<dbReference type="PRINTS" id="PR00344">
    <property type="entry name" value="BCTRLSENSOR"/>
</dbReference>
<dbReference type="NCBIfam" id="TIGR00229">
    <property type="entry name" value="sensory_box"/>
    <property type="match status" value="2"/>
</dbReference>
<dbReference type="Gene3D" id="3.30.450.20">
    <property type="entry name" value="PAS domain"/>
    <property type="match status" value="2"/>
</dbReference>
<dbReference type="InterPro" id="IPR035965">
    <property type="entry name" value="PAS-like_dom_sf"/>
</dbReference>
<keyword evidence="8" id="KW-0902">Two-component regulatory system</keyword>
<evidence type="ECO:0000259" key="9">
    <source>
        <dbReference type="PROSITE" id="PS50109"/>
    </source>
</evidence>
<evidence type="ECO:0000256" key="3">
    <source>
        <dbReference type="ARBA" id="ARBA00022553"/>
    </source>
</evidence>
<dbReference type="Gene3D" id="1.10.287.130">
    <property type="match status" value="1"/>
</dbReference>
<evidence type="ECO:0000256" key="5">
    <source>
        <dbReference type="ARBA" id="ARBA00022741"/>
    </source>
</evidence>
<dbReference type="SUPFAM" id="SSF55785">
    <property type="entry name" value="PYP-like sensor domain (PAS domain)"/>
    <property type="match status" value="2"/>
</dbReference>
<dbReference type="SUPFAM" id="SSF55874">
    <property type="entry name" value="ATPase domain of HSP90 chaperone/DNA topoisomerase II/histidine kinase"/>
    <property type="match status" value="1"/>
</dbReference>
<dbReference type="PROSITE" id="PS50113">
    <property type="entry name" value="PAC"/>
    <property type="match status" value="1"/>
</dbReference>
<dbReference type="PANTHER" id="PTHR43065:SF10">
    <property type="entry name" value="PEROXIDE STRESS-ACTIVATED HISTIDINE KINASE MAK3"/>
    <property type="match status" value="1"/>
</dbReference>
<dbReference type="InterPro" id="IPR036890">
    <property type="entry name" value="HATPase_C_sf"/>
</dbReference>
<evidence type="ECO:0000313" key="11">
    <source>
        <dbReference type="EMBL" id="CAG4882217.1"/>
    </source>
</evidence>
<name>A0A916NGI0_9PROT</name>
<dbReference type="InterPro" id="IPR005467">
    <property type="entry name" value="His_kinase_dom"/>
</dbReference>
<feature type="domain" description="PAC" evidence="10">
    <location>
        <begin position="78"/>
        <end position="129"/>
    </location>
</feature>
<dbReference type="InterPro" id="IPR000700">
    <property type="entry name" value="PAS-assoc_C"/>
</dbReference>
<dbReference type="Pfam" id="PF02518">
    <property type="entry name" value="HATPase_c"/>
    <property type="match status" value="1"/>
</dbReference>
<dbReference type="Gene3D" id="3.30.565.10">
    <property type="entry name" value="Histidine kinase-like ATPase, C-terminal domain"/>
    <property type="match status" value="1"/>
</dbReference>
<keyword evidence="4 11" id="KW-0808">Transferase</keyword>
<dbReference type="GO" id="GO:0004673">
    <property type="term" value="F:protein histidine kinase activity"/>
    <property type="evidence" value="ECO:0007669"/>
    <property type="project" value="UniProtKB-EC"/>
</dbReference>
<keyword evidence="12" id="KW-1185">Reference proteome</keyword>
<comment type="catalytic activity">
    <reaction evidence="1">
        <text>ATP + protein L-histidine = ADP + protein N-phospho-L-histidine.</text>
        <dbReference type="EC" id="2.7.13.3"/>
    </reaction>
</comment>
<dbReference type="GO" id="GO:0000160">
    <property type="term" value="P:phosphorelay signal transduction system"/>
    <property type="evidence" value="ECO:0007669"/>
    <property type="project" value="UniProtKB-KW"/>
</dbReference>
<dbReference type="InterPro" id="IPR000014">
    <property type="entry name" value="PAS"/>
</dbReference>
<dbReference type="CDD" id="cd00130">
    <property type="entry name" value="PAS"/>
    <property type="match status" value="1"/>
</dbReference>
<dbReference type="InterPro" id="IPR004358">
    <property type="entry name" value="Sig_transdc_His_kin-like_C"/>
</dbReference>
<evidence type="ECO:0000313" key="12">
    <source>
        <dbReference type="Proteomes" id="UP000742786"/>
    </source>
</evidence>
<dbReference type="Proteomes" id="UP000742786">
    <property type="component" value="Unassembled WGS sequence"/>
</dbReference>
<evidence type="ECO:0000256" key="6">
    <source>
        <dbReference type="ARBA" id="ARBA00022777"/>
    </source>
</evidence>
<evidence type="ECO:0000256" key="4">
    <source>
        <dbReference type="ARBA" id="ARBA00022679"/>
    </source>
</evidence>
<dbReference type="SMART" id="SM00091">
    <property type="entry name" value="PAS"/>
    <property type="match status" value="2"/>
</dbReference>
<organism evidence="11 12">
    <name type="scientific">Georgfuchsia toluolica</name>
    <dbReference type="NCBI Taxonomy" id="424218"/>
    <lineage>
        <taxon>Bacteria</taxon>
        <taxon>Pseudomonadati</taxon>
        <taxon>Pseudomonadota</taxon>
        <taxon>Betaproteobacteria</taxon>
        <taxon>Nitrosomonadales</taxon>
        <taxon>Sterolibacteriaceae</taxon>
        <taxon>Georgfuchsia</taxon>
    </lineage>
</organism>
<dbReference type="SMART" id="SM00387">
    <property type="entry name" value="HATPase_c"/>
    <property type="match status" value="1"/>
</dbReference>